<accession>A0ABR3KXI3</accession>
<keyword evidence="2" id="KW-1185">Reference proteome</keyword>
<dbReference type="Proteomes" id="UP001558632">
    <property type="component" value="Unassembled WGS sequence"/>
</dbReference>
<dbReference type="EMBL" id="JBEUSY010000141">
    <property type="protein sequence ID" value="KAL1244154.1"/>
    <property type="molecule type" value="Genomic_DNA"/>
</dbReference>
<reference evidence="1 2" key="1">
    <citation type="submission" date="2024-07" db="EMBL/GenBank/DDBJ databases">
        <title>Enhanced genomic and transcriptomic resources for Trichinella pseudospiralis and T. spiralis underpin the discovery of pronounced molecular differences between stages and species.</title>
        <authorList>
            <person name="Pasi K.K."/>
            <person name="La Rosa G."/>
            <person name="Gomez-Morales M.A."/>
            <person name="Tosini F."/>
            <person name="Sumanam S."/>
            <person name="Young N.D."/>
            <person name="Chang B.C."/>
            <person name="Robin G.B."/>
        </authorList>
    </citation>
    <scope>NUCLEOTIDE SEQUENCE [LARGE SCALE GENOMIC DNA]</scope>
    <source>
        <strain evidence="1">ISS534</strain>
    </source>
</reference>
<protein>
    <submittedName>
        <fullName evidence="1">Uncharacterized protein</fullName>
    </submittedName>
</protein>
<comment type="caution">
    <text evidence="1">The sequence shown here is derived from an EMBL/GenBank/DDBJ whole genome shotgun (WGS) entry which is preliminary data.</text>
</comment>
<gene>
    <name evidence="1" type="ORF">TSPI_10207</name>
</gene>
<name>A0ABR3KXI3_TRISP</name>
<evidence type="ECO:0000313" key="1">
    <source>
        <dbReference type="EMBL" id="KAL1244154.1"/>
    </source>
</evidence>
<proteinExistence type="predicted"/>
<organism evidence="1 2">
    <name type="scientific">Trichinella spiralis</name>
    <name type="common">Trichina worm</name>
    <dbReference type="NCBI Taxonomy" id="6334"/>
    <lineage>
        <taxon>Eukaryota</taxon>
        <taxon>Metazoa</taxon>
        <taxon>Ecdysozoa</taxon>
        <taxon>Nematoda</taxon>
        <taxon>Enoplea</taxon>
        <taxon>Dorylaimia</taxon>
        <taxon>Trichinellida</taxon>
        <taxon>Trichinellidae</taxon>
        <taxon>Trichinella</taxon>
    </lineage>
</organism>
<sequence length="73" mass="8549">MSDHSVVVKMIKIQIQSEEAIKAQSLIRMMMRKFPTKQIDYKFPRNSFQQLSVIRNVPARHLPSTAMCFLLKI</sequence>
<evidence type="ECO:0000313" key="2">
    <source>
        <dbReference type="Proteomes" id="UP001558632"/>
    </source>
</evidence>